<accession>A0A9Q8SKR7</accession>
<protein>
    <submittedName>
        <fullName evidence="1">Uncharacterized protein</fullName>
    </submittedName>
</protein>
<organism evidence="1 2">
    <name type="scientific">Colletotrichum lupini</name>
    <dbReference type="NCBI Taxonomy" id="145971"/>
    <lineage>
        <taxon>Eukaryota</taxon>
        <taxon>Fungi</taxon>
        <taxon>Dikarya</taxon>
        <taxon>Ascomycota</taxon>
        <taxon>Pezizomycotina</taxon>
        <taxon>Sordariomycetes</taxon>
        <taxon>Hypocreomycetidae</taxon>
        <taxon>Glomerellales</taxon>
        <taxon>Glomerellaceae</taxon>
        <taxon>Colletotrichum</taxon>
        <taxon>Colletotrichum acutatum species complex</taxon>
    </lineage>
</organism>
<keyword evidence="2" id="KW-1185">Reference proteome</keyword>
<sequence>MPPVNSWRVTACRKPAYSLLEMRWSDYVQPIKIDITIQSCNIQRLLRQHLLLEVMWCTQAQSFRSDHYSQSIHKTLMVINFKPWKVAKEIHSSFPGIATLKKRQYHSSRIKSVHRDSYCQCIASKTLATLCFNTCLCIFVTCKTGVTNKFFINKSTAMWEQANEQKERLFALMTQVEQKLAKKKRAAHIPLDAASDLRHSSWSQVLTEVERTAEHWKCSPNQESRRMVFIDRIGRHSESLEACAYG</sequence>
<proteinExistence type="predicted"/>
<dbReference type="Proteomes" id="UP000830671">
    <property type="component" value="Chromosome 2"/>
</dbReference>
<dbReference type="GeneID" id="73338504"/>
<dbReference type="AlphaFoldDB" id="A0A9Q8SKR7"/>
<dbReference type="EMBL" id="CP019474">
    <property type="protein sequence ID" value="UQC79003.1"/>
    <property type="molecule type" value="Genomic_DNA"/>
</dbReference>
<evidence type="ECO:0000313" key="1">
    <source>
        <dbReference type="EMBL" id="UQC79003.1"/>
    </source>
</evidence>
<dbReference type="RefSeq" id="XP_049140637.1">
    <property type="nucleotide sequence ID" value="XM_049283494.1"/>
</dbReference>
<evidence type="ECO:0000313" key="2">
    <source>
        <dbReference type="Proteomes" id="UP000830671"/>
    </source>
</evidence>
<dbReference type="KEGG" id="clup:CLUP02_04482"/>
<gene>
    <name evidence="1" type="ORF">CLUP02_04482</name>
</gene>
<name>A0A9Q8SKR7_9PEZI</name>
<reference evidence="1" key="1">
    <citation type="journal article" date="2021" name="Mol. Plant Microbe Interact.">
        <title>Complete Genome Sequence of the Plant-Pathogenic Fungus Colletotrichum lupini.</title>
        <authorList>
            <person name="Baroncelli R."/>
            <person name="Pensec F."/>
            <person name="Da Lio D."/>
            <person name="Boufleur T."/>
            <person name="Vicente I."/>
            <person name="Sarrocco S."/>
            <person name="Picot A."/>
            <person name="Baraldi E."/>
            <person name="Sukno S."/>
            <person name="Thon M."/>
            <person name="Le Floch G."/>
        </authorList>
    </citation>
    <scope>NUCLEOTIDE SEQUENCE</scope>
    <source>
        <strain evidence="1">IMI 504893</strain>
    </source>
</reference>